<keyword evidence="2" id="KW-1133">Transmembrane helix</keyword>
<evidence type="ECO:0008006" key="5">
    <source>
        <dbReference type="Google" id="ProtNLM"/>
    </source>
</evidence>
<evidence type="ECO:0000313" key="3">
    <source>
        <dbReference type="EMBL" id="MBL7626393.1"/>
    </source>
</evidence>
<feature type="compositionally biased region" description="Low complexity" evidence="1">
    <location>
        <begin position="291"/>
        <end position="305"/>
    </location>
</feature>
<evidence type="ECO:0000313" key="4">
    <source>
        <dbReference type="Proteomes" id="UP000604475"/>
    </source>
</evidence>
<feature type="transmembrane region" description="Helical" evidence="2">
    <location>
        <begin position="167"/>
        <end position="187"/>
    </location>
</feature>
<organism evidence="3 4">
    <name type="scientific">Frankia nepalensis</name>
    <dbReference type="NCBI Taxonomy" id="1836974"/>
    <lineage>
        <taxon>Bacteria</taxon>
        <taxon>Bacillati</taxon>
        <taxon>Actinomycetota</taxon>
        <taxon>Actinomycetes</taxon>
        <taxon>Frankiales</taxon>
        <taxon>Frankiaceae</taxon>
        <taxon>Frankia</taxon>
    </lineage>
</organism>
<evidence type="ECO:0000256" key="1">
    <source>
        <dbReference type="SAM" id="MobiDB-lite"/>
    </source>
</evidence>
<reference evidence="3" key="1">
    <citation type="submission" date="2020-12" db="EMBL/GenBank/DDBJ databases">
        <title>Genomic characterization of non-nitrogen-fixing Frankia strains.</title>
        <authorList>
            <person name="Carlos-Shanley C."/>
            <person name="Guerra T."/>
            <person name="Hahn D."/>
        </authorList>
    </citation>
    <scope>NUCLEOTIDE SEQUENCE</scope>
    <source>
        <strain evidence="3">CN6</strain>
    </source>
</reference>
<protein>
    <recommendedName>
        <fullName evidence="5">TIGR04222 domain-containing membrane protein</fullName>
    </recommendedName>
</protein>
<keyword evidence="2" id="KW-0812">Transmembrane</keyword>
<dbReference type="EMBL" id="JAEACQ010000131">
    <property type="protein sequence ID" value="MBL7626393.1"/>
    <property type="molecule type" value="Genomic_DNA"/>
</dbReference>
<accession>A0A937RHC2</accession>
<dbReference type="Proteomes" id="UP000604475">
    <property type="component" value="Unassembled WGS sequence"/>
</dbReference>
<keyword evidence="2" id="KW-0472">Membrane</keyword>
<dbReference type="AlphaFoldDB" id="A0A937RHC2"/>
<comment type="caution">
    <text evidence="3">The sequence shown here is derived from an EMBL/GenBank/DDBJ whole genome shotgun (WGS) entry which is preliminary data.</text>
</comment>
<evidence type="ECO:0000256" key="2">
    <source>
        <dbReference type="SAM" id="Phobius"/>
    </source>
</evidence>
<keyword evidence="4" id="KW-1185">Reference proteome</keyword>
<gene>
    <name evidence="3" type="ORF">I7412_04235</name>
</gene>
<proteinExistence type="predicted"/>
<name>A0A937RHC2_9ACTN</name>
<feature type="region of interest" description="Disordered" evidence="1">
    <location>
        <begin position="281"/>
        <end position="306"/>
    </location>
</feature>
<dbReference type="RefSeq" id="WP_203004978.1">
    <property type="nucleotide sequence ID" value="NZ_JADWYU010000224.1"/>
</dbReference>
<feature type="transmembrane region" description="Helical" evidence="2">
    <location>
        <begin position="6"/>
        <end position="25"/>
    </location>
</feature>
<feature type="transmembrane region" description="Helical" evidence="2">
    <location>
        <begin position="193"/>
        <end position="214"/>
    </location>
</feature>
<sequence>MSSATLGLLCSVGFLALLFAGALTARRRALAPRRLAPRDPRLVSVEDLALLGEQSPTVATVLRLHEAGTIGPGPTPGRLMVTGRPPPDPRPVAACCVEAIRSAGELPFSAVCGDVSFSTSDGAAAPSVRGAPAEVAGAIAASHDGLVARGLAWRPGGRRLAQHAARVGFAVMYLATTALVANFVLLAMDRPDWPVLLGLLAVTVFLMFAAPISLGDLHERPPAAGALLKAAREQTRQSYGRGDTGQLAIVAALLGPSYVWDVDPELAPRLGVPDGRYGYQAPIPRPGATDSAPGGATSHAASGSSDDARGAAWMAILTALSDADRQDSGGGSCGSGCGGCG</sequence>